<dbReference type="PROSITE" id="PS51257">
    <property type="entry name" value="PROKAR_LIPOPROTEIN"/>
    <property type="match status" value="1"/>
</dbReference>
<proteinExistence type="predicted"/>
<organism evidence="2 3">
    <name type="scientific">Mesorhabditis belari</name>
    <dbReference type="NCBI Taxonomy" id="2138241"/>
    <lineage>
        <taxon>Eukaryota</taxon>
        <taxon>Metazoa</taxon>
        <taxon>Ecdysozoa</taxon>
        <taxon>Nematoda</taxon>
        <taxon>Chromadorea</taxon>
        <taxon>Rhabditida</taxon>
        <taxon>Rhabditina</taxon>
        <taxon>Rhabditomorpha</taxon>
        <taxon>Rhabditoidea</taxon>
        <taxon>Rhabditidae</taxon>
        <taxon>Mesorhabditinae</taxon>
        <taxon>Mesorhabditis</taxon>
    </lineage>
</organism>
<evidence type="ECO:0000256" key="1">
    <source>
        <dbReference type="SAM" id="Phobius"/>
    </source>
</evidence>
<evidence type="ECO:0000313" key="2">
    <source>
        <dbReference type="Proteomes" id="UP000887575"/>
    </source>
</evidence>
<keyword evidence="1" id="KW-1133">Transmembrane helix</keyword>
<feature type="transmembrane region" description="Helical" evidence="1">
    <location>
        <begin position="137"/>
        <end position="159"/>
    </location>
</feature>
<evidence type="ECO:0000313" key="3">
    <source>
        <dbReference type="WBParaSite" id="MBELARI_LOCUS9608"/>
    </source>
</evidence>
<dbReference type="Proteomes" id="UP000887575">
    <property type="component" value="Unassembled WGS sequence"/>
</dbReference>
<keyword evidence="1" id="KW-0812">Transmembrane</keyword>
<sequence length="183" mass="20611">MLAIRLCFSITLIGFYGCLGLSFSSNSSMTVKKSKSKPLFVECLNDGKLLFKGTDLMFLEMIICTNAHCDCFTLQGIQTIVEAPCVLGRFLQNQFFVFLHRGEEPEMIGVNCAKVATCDAKTMNFEGKLKITFSQSMMFTCLNSLCFIAAILFFVYILWDCYCGRGFSRAWWRRGTRRAAPAA</sequence>
<accession>A0AAF3FQY4</accession>
<protein>
    <submittedName>
        <fullName evidence="3">Uncharacterized protein</fullName>
    </submittedName>
</protein>
<name>A0AAF3FQY4_9BILA</name>
<keyword evidence="2" id="KW-1185">Reference proteome</keyword>
<keyword evidence="1" id="KW-0472">Membrane</keyword>
<dbReference type="AlphaFoldDB" id="A0AAF3FQY4"/>
<dbReference type="WBParaSite" id="MBELARI_LOCUS9608">
    <property type="protein sequence ID" value="MBELARI_LOCUS9608"/>
    <property type="gene ID" value="MBELARI_LOCUS9608"/>
</dbReference>
<reference evidence="3" key="1">
    <citation type="submission" date="2024-02" db="UniProtKB">
        <authorList>
            <consortium name="WormBaseParasite"/>
        </authorList>
    </citation>
    <scope>IDENTIFICATION</scope>
</reference>